<feature type="transmembrane region" description="Helical" evidence="4">
    <location>
        <begin position="12"/>
        <end position="30"/>
    </location>
</feature>
<evidence type="ECO:0000256" key="2">
    <source>
        <dbReference type="ARBA" id="ARBA00007171"/>
    </source>
</evidence>
<dbReference type="InterPro" id="IPR050515">
    <property type="entry name" value="Beta-lactam/transpept"/>
</dbReference>
<dbReference type="PANTHER" id="PTHR30627">
    <property type="entry name" value="PEPTIDOGLYCAN D,D-TRANSPEPTIDASE"/>
    <property type="match status" value="1"/>
</dbReference>
<dbReference type="GO" id="GO:0005886">
    <property type="term" value="C:plasma membrane"/>
    <property type="evidence" value="ECO:0007669"/>
    <property type="project" value="TreeGrafter"/>
</dbReference>
<dbReference type="Pfam" id="PF00905">
    <property type="entry name" value="Transpeptidase"/>
    <property type="match status" value="1"/>
</dbReference>
<evidence type="ECO:0000256" key="3">
    <source>
        <dbReference type="ARBA" id="ARBA00023136"/>
    </source>
</evidence>
<comment type="caution">
    <text evidence="7">The sequence shown here is derived from an EMBL/GenBank/DDBJ whole genome shotgun (WGS) entry which is preliminary data.</text>
</comment>
<dbReference type="GO" id="GO:0071555">
    <property type="term" value="P:cell wall organization"/>
    <property type="evidence" value="ECO:0007669"/>
    <property type="project" value="TreeGrafter"/>
</dbReference>
<dbReference type="Proteomes" id="UP001157160">
    <property type="component" value="Unassembled WGS sequence"/>
</dbReference>
<dbReference type="InterPro" id="IPR005311">
    <property type="entry name" value="PBP_dimer"/>
</dbReference>
<accession>A0AA37UHX3</accession>
<dbReference type="EMBL" id="BSUL01000001">
    <property type="protein sequence ID" value="GMA27305.1"/>
    <property type="molecule type" value="Genomic_DNA"/>
</dbReference>
<dbReference type="AlphaFoldDB" id="A0AA37UHX3"/>
<organism evidence="7 8">
    <name type="scientific">Arenivirga flava</name>
    <dbReference type="NCBI Taxonomy" id="1930060"/>
    <lineage>
        <taxon>Bacteria</taxon>
        <taxon>Bacillati</taxon>
        <taxon>Actinomycetota</taxon>
        <taxon>Actinomycetes</taxon>
        <taxon>Micrococcales</taxon>
        <taxon>Microbacteriaceae</taxon>
        <taxon>Arenivirga</taxon>
    </lineage>
</organism>
<dbReference type="PANTHER" id="PTHR30627:SF1">
    <property type="entry name" value="PEPTIDOGLYCAN D,D-TRANSPEPTIDASE FTSI"/>
    <property type="match status" value="1"/>
</dbReference>
<evidence type="ECO:0000256" key="1">
    <source>
        <dbReference type="ARBA" id="ARBA00004370"/>
    </source>
</evidence>
<keyword evidence="8" id="KW-1185">Reference proteome</keyword>
<protein>
    <submittedName>
        <fullName evidence="7">Penicillin-binding protein PbpB</fullName>
    </submittedName>
</protein>
<sequence>MRYPARTRGRLALALIVVVVLVGVFVVRLVDLQVVRAADLAEQGADRRGVEATVYGRRGEIVDTNGVVLADSVTRYDLKVDPANAKDRERRVDGEKVVTTRDELLEQIAAITGGDAAEYARIIDERLAEDPDANFANLAKDLDVDAYNAINELGIAWIGWDTVPSRTYPVGAVAGNLVGFMGTDGPQTGLELMYDEACLQASNGIETYERSPDGVRLPGSVVTTVPAEDGGTLKLTIDSDLQWFVQQRLSEYALSLGAQWGAAAVVRVSDGHIMAMADYPSVDPNDVGAVGTDALGSRAFSTPVEPGSVMKMPAAATLLDENVADPYTRLETPGSWTVNGGTINDWWAHDTIPLTLTGILMNSSNTGTSMLSDRIDVQTRWQHFSDFGFGQKTAVGFSGESAGTIGSSGASWDGLTKYLVTFGQGMSATVAQIASAYQALGNDGVKMPLTLVEGCQWADGTVTEAPSTEGTPVMQSDTSVELRGMLESVVNEGYAAHNFDIPGYNVSAKTGTGEVAIDGAYTAERTLSVAGVAPSENPEYAVVVTYYRPANSKSSSSVAEPFSKIMSQVLQTYRVPTSTVGPVGYPTEW</sequence>
<dbReference type="Gene3D" id="3.40.710.10">
    <property type="entry name" value="DD-peptidase/beta-lactamase superfamily"/>
    <property type="match status" value="1"/>
</dbReference>
<gene>
    <name evidence="7" type="primary">pbpB</name>
    <name evidence="7" type="ORF">GCM10025874_05580</name>
</gene>
<name>A0AA37UHX3_9MICO</name>
<dbReference type="GO" id="GO:0008658">
    <property type="term" value="F:penicillin binding"/>
    <property type="evidence" value="ECO:0007669"/>
    <property type="project" value="InterPro"/>
</dbReference>
<comment type="subcellular location">
    <subcellularLocation>
        <location evidence="1">Membrane</location>
    </subcellularLocation>
</comment>
<dbReference type="InterPro" id="IPR001460">
    <property type="entry name" value="PCN-bd_Tpept"/>
</dbReference>
<keyword evidence="4" id="KW-0812">Transmembrane</keyword>
<proteinExistence type="inferred from homology"/>
<feature type="domain" description="Penicillin-binding protein dimerisation" evidence="6">
    <location>
        <begin position="55"/>
        <end position="194"/>
    </location>
</feature>
<dbReference type="InterPro" id="IPR036138">
    <property type="entry name" value="PBP_dimer_sf"/>
</dbReference>
<keyword evidence="3 4" id="KW-0472">Membrane</keyword>
<reference evidence="7 8" key="1">
    <citation type="journal article" date="2014" name="Int. J. Syst. Evol. Microbiol.">
        <title>Complete genome sequence of Corynebacterium casei LMG S-19264T (=DSM 44701T), isolated from a smear-ripened cheese.</title>
        <authorList>
            <consortium name="US DOE Joint Genome Institute (JGI-PGF)"/>
            <person name="Walter F."/>
            <person name="Albersmeier A."/>
            <person name="Kalinowski J."/>
            <person name="Ruckert C."/>
        </authorList>
    </citation>
    <scope>NUCLEOTIDE SEQUENCE [LARGE SCALE GENOMIC DNA]</scope>
    <source>
        <strain evidence="7 8">NBRC 112289</strain>
    </source>
</reference>
<evidence type="ECO:0000313" key="7">
    <source>
        <dbReference type="EMBL" id="GMA27305.1"/>
    </source>
</evidence>
<evidence type="ECO:0000259" key="5">
    <source>
        <dbReference type="Pfam" id="PF00905"/>
    </source>
</evidence>
<evidence type="ECO:0000259" key="6">
    <source>
        <dbReference type="Pfam" id="PF03717"/>
    </source>
</evidence>
<dbReference type="SUPFAM" id="SSF56519">
    <property type="entry name" value="Penicillin binding protein dimerisation domain"/>
    <property type="match status" value="1"/>
</dbReference>
<keyword evidence="4" id="KW-1133">Transmembrane helix</keyword>
<evidence type="ECO:0000313" key="8">
    <source>
        <dbReference type="Proteomes" id="UP001157160"/>
    </source>
</evidence>
<dbReference type="SUPFAM" id="SSF56601">
    <property type="entry name" value="beta-lactamase/transpeptidase-like"/>
    <property type="match status" value="1"/>
</dbReference>
<dbReference type="RefSeq" id="WP_284229810.1">
    <property type="nucleotide sequence ID" value="NZ_BSUL01000001.1"/>
</dbReference>
<feature type="domain" description="Penicillin-binding protein transpeptidase" evidence="5">
    <location>
        <begin position="261"/>
        <end position="566"/>
    </location>
</feature>
<dbReference type="Pfam" id="PF03717">
    <property type="entry name" value="PBP_dimer"/>
    <property type="match status" value="1"/>
</dbReference>
<evidence type="ECO:0000256" key="4">
    <source>
        <dbReference type="SAM" id="Phobius"/>
    </source>
</evidence>
<dbReference type="InterPro" id="IPR012338">
    <property type="entry name" value="Beta-lactam/transpept-like"/>
</dbReference>
<dbReference type="Gene3D" id="3.90.1310.10">
    <property type="entry name" value="Penicillin-binding protein 2a (Domain 2)"/>
    <property type="match status" value="1"/>
</dbReference>
<dbReference type="Gene3D" id="3.30.450.330">
    <property type="match status" value="1"/>
</dbReference>
<comment type="similarity">
    <text evidence="2">Belongs to the transpeptidase family.</text>
</comment>